<dbReference type="EMBL" id="JAAAIL010000820">
    <property type="protein sequence ID" value="KAG0272993.1"/>
    <property type="molecule type" value="Genomic_DNA"/>
</dbReference>
<reference evidence="2" key="1">
    <citation type="journal article" date="2020" name="Fungal Divers.">
        <title>Resolving the Mortierellaceae phylogeny through synthesis of multi-gene phylogenetics and phylogenomics.</title>
        <authorList>
            <person name="Vandepol N."/>
            <person name="Liber J."/>
            <person name="Desiro A."/>
            <person name="Na H."/>
            <person name="Kennedy M."/>
            <person name="Barry K."/>
            <person name="Grigoriev I.V."/>
            <person name="Miller A.N."/>
            <person name="O'Donnell K."/>
            <person name="Stajich J.E."/>
            <person name="Bonito G."/>
        </authorList>
    </citation>
    <scope>NUCLEOTIDE SEQUENCE</scope>
    <source>
        <strain evidence="2">NRRL 28262</strain>
    </source>
</reference>
<protein>
    <submittedName>
        <fullName evidence="2">Uncharacterized protein</fullName>
    </submittedName>
</protein>
<sequence length="641" mass="74500">DLWPCLQVSRYWHDLFKPQALRYVRFADLKKHQTWTILNNAAGVHCLTIDIADAGWFLDNPYSPCINLRTLRCVDFGYVQPLDYNDYDFNLDYDDFNTRLAINPVDPRTNALNLVQLNPKLTTLEVIHGRQRYRANHITPSTLVSISKHQSLSLLKIDLDVAIPESFLVALLQHLPLSLEDLSFSAKDVRTPSGALPAMTGLTLRERNNLRRITIRPCSIWFYEDVTSNAERSAHDFILPLLQHSPQLVDLSLLRYCNPFIGILQTLTEFCPLVETIDYDGYSHASAEVAVLTGSLSHLREFRLIDYCKVVKEEEQRLIPNFLRRSSATLEVISVKFDLHTHYFGTNPLRIAAWNFWPECPRLREYTLVVDNDFEDIVPDHHCLDTLVELLSRPTVACWNLQKLGLWVNDHSRYEESVRHACKSRSQIYDHQQNFLQWIQPLYRCLRRFKRLQQEDLCISWNTCWSISKLNLDAVLPRINGHPILASHFQPPGPAHTRSSSNSESESPQLKEPEITRRELNWMGLGCRWASGPEIAEAVWMEKLHSGEYQNRDINARTAWAHNYKRVGCGWKDWESIAELRGCVPADDFWSHDCEHEDCFNEVPNDLDEGLDRMLSGYYIEIERRHRRRSMQRYPGGALFD</sequence>
<gene>
    <name evidence="2" type="ORF">BGZ95_011218</name>
</gene>
<name>A0AAD4H5C4_9FUNG</name>
<feature type="region of interest" description="Disordered" evidence="1">
    <location>
        <begin position="487"/>
        <end position="513"/>
    </location>
</feature>
<evidence type="ECO:0000313" key="2">
    <source>
        <dbReference type="EMBL" id="KAG0272993.1"/>
    </source>
</evidence>
<dbReference type="InterPro" id="IPR032675">
    <property type="entry name" value="LRR_dom_sf"/>
</dbReference>
<accession>A0AAD4H5C4</accession>
<comment type="caution">
    <text evidence="2">The sequence shown here is derived from an EMBL/GenBank/DDBJ whole genome shotgun (WGS) entry which is preliminary data.</text>
</comment>
<organism evidence="2 3">
    <name type="scientific">Linnemannia exigua</name>
    <dbReference type="NCBI Taxonomy" id="604196"/>
    <lineage>
        <taxon>Eukaryota</taxon>
        <taxon>Fungi</taxon>
        <taxon>Fungi incertae sedis</taxon>
        <taxon>Mucoromycota</taxon>
        <taxon>Mortierellomycotina</taxon>
        <taxon>Mortierellomycetes</taxon>
        <taxon>Mortierellales</taxon>
        <taxon>Mortierellaceae</taxon>
        <taxon>Linnemannia</taxon>
    </lineage>
</organism>
<dbReference type="AlphaFoldDB" id="A0AAD4H5C4"/>
<evidence type="ECO:0000313" key="3">
    <source>
        <dbReference type="Proteomes" id="UP001194580"/>
    </source>
</evidence>
<dbReference type="Gene3D" id="3.80.10.10">
    <property type="entry name" value="Ribonuclease Inhibitor"/>
    <property type="match status" value="1"/>
</dbReference>
<proteinExistence type="predicted"/>
<keyword evidence="3" id="KW-1185">Reference proteome</keyword>
<dbReference type="Proteomes" id="UP001194580">
    <property type="component" value="Unassembled WGS sequence"/>
</dbReference>
<feature type="non-terminal residue" evidence="2">
    <location>
        <position position="641"/>
    </location>
</feature>
<evidence type="ECO:0000256" key="1">
    <source>
        <dbReference type="SAM" id="MobiDB-lite"/>
    </source>
</evidence>